<reference evidence="2" key="1">
    <citation type="submission" date="2019-08" db="EMBL/GenBank/DDBJ databases">
        <title>The improved chromosome-level genome for the pearl oyster Pinctada fucata martensii using PacBio sequencing and Hi-C.</title>
        <authorList>
            <person name="Zheng Z."/>
        </authorList>
    </citation>
    <scope>NUCLEOTIDE SEQUENCE</scope>
    <source>
        <strain evidence="2">ZZ-2019</strain>
        <tissue evidence="2">Adductor muscle</tissue>
    </source>
</reference>
<gene>
    <name evidence="2" type="ORF">FSP39_023630</name>
</gene>
<dbReference type="InterPro" id="IPR049050">
    <property type="entry name" value="nSTAND3"/>
</dbReference>
<evidence type="ECO:0000313" key="2">
    <source>
        <dbReference type="EMBL" id="KAK3104007.1"/>
    </source>
</evidence>
<name>A0AA88YMY4_PINIB</name>
<organism evidence="2 3">
    <name type="scientific">Pinctada imbricata</name>
    <name type="common">Atlantic pearl-oyster</name>
    <name type="synonym">Pinctada martensii</name>
    <dbReference type="NCBI Taxonomy" id="66713"/>
    <lineage>
        <taxon>Eukaryota</taxon>
        <taxon>Metazoa</taxon>
        <taxon>Spiralia</taxon>
        <taxon>Lophotrochozoa</taxon>
        <taxon>Mollusca</taxon>
        <taxon>Bivalvia</taxon>
        <taxon>Autobranchia</taxon>
        <taxon>Pteriomorphia</taxon>
        <taxon>Pterioida</taxon>
        <taxon>Pterioidea</taxon>
        <taxon>Pteriidae</taxon>
        <taxon>Pinctada</taxon>
    </lineage>
</organism>
<keyword evidence="3" id="KW-1185">Reference proteome</keyword>
<protein>
    <recommendedName>
        <fullName evidence="1">Novel STAND NTPase 3 domain-containing protein</fullName>
    </recommendedName>
</protein>
<feature type="domain" description="Novel STAND NTPase 3" evidence="1">
    <location>
        <begin position="2"/>
        <end position="137"/>
    </location>
</feature>
<proteinExistence type="predicted"/>
<evidence type="ECO:0000313" key="3">
    <source>
        <dbReference type="Proteomes" id="UP001186944"/>
    </source>
</evidence>
<dbReference type="Proteomes" id="UP001186944">
    <property type="component" value="Unassembled WGS sequence"/>
</dbReference>
<dbReference type="EMBL" id="VSWD01000005">
    <property type="protein sequence ID" value="KAK3104007.1"/>
    <property type="molecule type" value="Genomic_DNA"/>
</dbReference>
<dbReference type="Pfam" id="PF20720">
    <property type="entry name" value="nSTAND3"/>
    <property type="match status" value="1"/>
</dbReference>
<comment type="caution">
    <text evidence="2">The sequence shown here is derived from an EMBL/GenBank/DDBJ whole genome shotgun (WGS) entry which is preliminary data.</text>
</comment>
<evidence type="ECO:0000259" key="1">
    <source>
        <dbReference type="Pfam" id="PF20720"/>
    </source>
</evidence>
<sequence>MKCKEALTESRTLFISGNPGEGKTRYAIELLCNHADKNERLFLNDPDQLKPIDLKAIRGVVIDNIYGDVAYDEQHWKSWKLQLQYIIPMLNERKGNPLYVFITSRTYIAKSCADALPMQTVKLVTSDLDQDSKLRMLEAYASCVDRSVIISKFSSDIGFPQICYLFSVIKEFRDMGDKYFQSPDHYLFTLLEQFMKHQQIDLFTLMFIVYQKGSINIHTIENQKIKQLSTSIGLKFGRHEIRLSLEKLNGSFLCLDENDAIHSLSHDSLFDVVLRFSATKFPVPLIEMADVQILLNHVCVEGQSEANDIQCVYIKEIFAEKLSHRYAMEFLENKCKSEVIIRSNALYSDAVLIHFLNKLNRIENLESFLKVADANESLLVEYSIHGKCELLRTLLDTMNIFQCKKWAKEQMLIAHTNSQKLGHNMSTILLEDRMKCEVEKNRIQECNMDKFDTYLDESDTDGTGESGISSDSEIDGENDEYFNIAYQKDFQRSTLKSLFKERNFNVINDMIENKKINHVDIEAVAVDMISDGEDVDIIIPKYLNNSDKCLYKSFICCNTAAFNTLLEARSAAFDNNLTVVNVRTEDIKNIVRNKDIKPHLVYVYCTMTGFWSHVDRDTQITVTSKMNFDDALDKLMYLSPNICIRREEIYSETMSKVKYTFPMSLVCVLSFSRKEELICELLRLLENEKNSFTNDLPIATVRYCVETLIKDHRTYCLIFLVTLRYQSESLECARLLVSLQYITYANEPLRFVGSNNILRIILESEKETHVFYFSPFLPEDVVVSLQNLHGCSYFGEILTKIAYCGMIELKLEDLYTFTKIETISTRDKLALCTLECYEEGDPKSYGSLRLVTTILLTFLNKQHNSLFEQFLTKMCREINYLDYKSRPTEKKIWCILRDNMRLEERLLYHLFLKTSRDPDSTWNDRTILSDAVRDAFSTPGQAMKMRELLCKIEMHLQNEGSVTRLTNIEDTLYRRSHDRLHVISDDSMNIFSNYVLRTCKMIYPRKLFDQMSYDQVSVDVENTCMSYFEIMKLFVNFISQMIESFQVISRTTSSHVVLPSQTTDDEEDMQ</sequence>
<accession>A0AA88YMY4</accession>
<dbReference type="AlphaFoldDB" id="A0AA88YMY4"/>